<dbReference type="Proteomes" id="UP000011115">
    <property type="component" value="Unassembled WGS sequence"/>
</dbReference>
<reference evidence="1" key="2">
    <citation type="submission" date="2015-06" db="UniProtKB">
        <authorList>
            <consortium name="EnsemblPlants"/>
        </authorList>
    </citation>
    <scope>IDENTIFICATION</scope>
    <source>
        <strain evidence="1">DM1-3 516 R44</strain>
    </source>
</reference>
<organism evidence="1 2">
    <name type="scientific">Solanum tuberosum</name>
    <name type="common">Potato</name>
    <dbReference type="NCBI Taxonomy" id="4113"/>
    <lineage>
        <taxon>Eukaryota</taxon>
        <taxon>Viridiplantae</taxon>
        <taxon>Streptophyta</taxon>
        <taxon>Embryophyta</taxon>
        <taxon>Tracheophyta</taxon>
        <taxon>Spermatophyta</taxon>
        <taxon>Magnoliopsida</taxon>
        <taxon>eudicotyledons</taxon>
        <taxon>Gunneridae</taxon>
        <taxon>Pentapetalae</taxon>
        <taxon>asterids</taxon>
        <taxon>lamiids</taxon>
        <taxon>Solanales</taxon>
        <taxon>Solanaceae</taxon>
        <taxon>Solanoideae</taxon>
        <taxon>Solaneae</taxon>
        <taxon>Solanum</taxon>
    </lineage>
</organism>
<reference evidence="2" key="1">
    <citation type="journal article" date="2011" name="Nature">
        <title>Genome sequence and analysis of the tuber crop potato.</title>
        <authorList>
            <consortium name="The Potato Genome Sequencing Consortium"/>
        </authorList>
    </citation>
    <scope>NUCLEOTIDE SEQUENCE [LARGE SCALE GENOMIC DNA]</scope>
    <source>
        <strain evidence="2">cv. DM1-3 516 R44</strain>
    </source>
</reference>
<proteinExistence type="predicted"/>
<evidence type="ECO:0000313" key="2">
    <source>
        <dbReference type="Proteomes" id="UP000011115"/>
    </source>
</evidence>
<dbReference type="AlphaFoldDB" id="M1B199"/>
<dbReference type="InParanoid" id="M1B199"/>
<dbReference type="EnsemblPlants" id="PGSC0003DMT400034791">
    <property type="protein sequence ID" value="PGSC0003DMT400034791"/>
    <property type="gene ID" value="PGSC0003DMG400013367"/>
</dbReference>
<evidence type="ECO:0000313" key="1">
    <source>
        <dbReference type="EnsemblPlants" id="PGSC0003DMT400034791"/>
    </source>
</evidence>
<dbReference type="HOGENOM" id="CLU_2692572_0_0_1"/>
<protein>
    <submittedName>
        <fullName evidence="1">Uncharacterized protein</fullName>
    </submittedName>
</protein>
<dbReference type="OMA" id="CFMNTLF"/>
<dbReference type="PaxDb" id="4113-PGSC0003DMT400034791"/>
<name>M1B199_SOLTU</name>
<dbReference type="Gramene" id="PGSC0003DMT400034791">
    <property type="protein sequence ID" value="PGSC0003DMT400034791"/>
    <property type="gene ID" value="PGSC0003DMG400013367"/>
</dbReference>
<sequence>MNLQQTTYVLSKIPILGCFMNTLFIFLCHESFINENHENDNTQSIDREINDDIANSSNVAAQKHFQQVQHIKGA</sequence>
<keyword evidence="2" id="KW-1185">Reference proteome</keyword>
<dbReference type="eggNOG" id="ENOG502T0ZX">
    <property type="taxonomic scope" value="Eukaryota"/>
</dbReference>
<accession>M1B199</accession>